<sequence>MAEEAKPMEIHIDRKNRKIGGLSPDLADRCFTCGTCSGGCPATGLVPIEGTDLTWDARKAIRAIVFGMEQEVIDSKFPWVCTLCGRCQYACPMGIQLLRTLRACRTLRERDQVPGPIHKGTMMCIERGNNLGIPKDDFLFLLADLGKELEEECCPGFYVPVDKEGANLIVTINSKEPFGEPDDMKFWWKIFYAAREDWTVPSENWEGVNWGLFSGDDESQKEICRRIIENARRLKVKTILYPE</sequence>
<keyword evidence="1" id="KW-0813">Transport</keyword>
<dbReference type="PROSITE" id="PS51379">
    <property type="entry name" value="4FE4S_FER_2"/>
    <property type="match status" value="2"/>
</dbReference>
<keyword evidence="4" id="KW-0249">Electron transport</keyword>
<keyword evidence="3" id="KW-0479">Metal-binding</keyword>
<accession>A0A7C3WGB1</accession>
<protein>
    <submittedName>
        <fullName evidence="8">4Fe-4S dicluster domain-containing protein</fullName>
    </submittedName>
</protein>
<dbReference type="PANTHER" id="PTHR43551">
    <property type="entry name" value="FUMARATE REDUCTASE IRON-SULFUR SUBUNIT"/>
    <property type="match status" value="1"/>
</dbReference>
<keyword evidence="6" id="KW-0411">Iron-sulfur</keyword>
<organism evidence="8">
    <name type="scientific">Desulfobacca acetoxidans</name>
    <dbReference type="NCBI Taxonomy" id="60893"/>
    <lineage>
        <taxon>Bacteria</taxon>
        <taxon>Pseudomonadati</taxon>
        <taxon>Thermodesulfobacteriota</taxon>
        <taxon>Desulfobaccia</taxon>
        <taxon>Desulfobaccales</taxon>
        <taxon>Desulfobaccaceae</taxon>
        <taxon>Desulfobacca</taxon>
    </lineage>
</organism>
<dbReference type="PROSITE" id="PS00198">
    <property type="entry name" value="4FE4S_FER_1"/>
    <property type="match status" value="1"/>
</dbReference>
<keyword evidence="5" id="KW-0408">Iron</keyword>
<dbReference type="InterPro" id="IPR017896">
    <property type="entry name" value="4Fe4S_Fe-S-bd"/>
</dbReference>
<dbReference type="GO" id="GO:0051539">
    <property type="term" value="F:4 iron, 4 sulfur cluster binding"/>
    <property type="evidence" value="ECO:0007669"/>
    <property type="project" value="UniProtKB-KW"/>
</dbReference>
<gene>
    <name evidence="8" type="ORF">ENV62_01425</name>
</gene>
<name>A0A7C3WGB1_9BACT</name>
<evidence type="ECO:0000259" key="7">
    <source>
        <dbReference type="PROSITE" id="PS51379"/>
    </source>
</evidence>
<reference evidence="8" key="1">
    <citation type="journal article" date="2020" name="mSystems">
        <title>Genome- and Community-Level Interaction Insights into Carbon Utilization and Element Cycling Functions of Hydrothermarchaeota in Hydrothermal Sediment.</title>
        <authorList>
            <person name="Zhou Z."/>
            <person name="Liu Y."/>
            <person name="Xu W."/>
            <person name="Pan J."/>
            <person name="Luo Z.H."/>
            <person name="Li M."/>
        </authorList>
    </citation>
    <scope>NUCLEOTIDE SEQUENCE [LARGE SCALE GENOMIC DNA]</scope>
    <source>
        <strain evidence="8">SpSt-776</strain>
    </source>
</reference>
<keyword evidence="2" id="KW-0004">4Fe-4S</keyword>
<evidence type="ECO:0000256" key="6">
    <source>
        <dbReference type="ARBA" id="ARBA00023014"/>
    </source>
</evidence>
<evidence type="ECO:0000256" key="2">
    <source>
        <dbReference type="ARBA" id="ARBA00022485"/>
    </source>
</evidence>
<dbReference type="SUPFAM" id="SSF46548">
    <property type="entry name" value="alpha-helical ferredoxin"/>
    <property type="match status" value="1"/>
</dbReference>
<evidence type="ECO:0000256" key="5">
    <source>
        <dbReference type="ARBA" id="ARBA00023004"/>
    </source>
</evidence>
<feature type="domain" description="4Fe-4S ferredoxin-type" evidence="7">
    <location>
        <begin position="69"/>
        <end position="101"/>
    </location>
</feature>
<evidence type="ECO:0000313" key="8">
    <source>
        <dbReference type="EMBL" id="HGB13889.1"/>
    </source>
</evidence>
<dbReference type="Pfam" id="PF13183">
    <property type="entry name" value="Fer4_8"/>
    <property type="match status" value="1"/>
</dbReference>
<comment type="caution">
    <text evidence="8">The sequence shown here is derived from an EMBL/GenBank/DDBJ whole genome shotgun (WGS) entry which is preliminary data.</text>
</comment>
<dbReference type="Gene3D" id="1.10.1060.10">
    <property type="entry name" value="Alpha-helical ferredoxin"/>
    <property type="match status" value="1"/>
</dbReference>
<dbReference type="GO" id="GO:0046872">
    <property type="term" value="F:metal ion binding"/>
    <property type="evidence" value="ECO:0007669"/>
    <property type="project" value="UniProtKB-KW"/>
</dbReference>
<dbReference type="EMBL" id="DTHB01000016">
    <property type="protein sequence ID" value="HGB13889.1"/>
    <property type="molecule type" value="Genomic_DNA"/>
</dbReference>
<dbReference type="PANTHER" id="PTHR43551:SF1">
    <property type="entry name" value="HETERODISULFIDE REDUCTASE"/>
    <property type="match status" value="1"/>
</dbReference>
<dbReference type="AlphaFoldDB" id="A0A7C3WGB1"/>
<evidence type="ECO:0000256" key="3">
    <source>
        <dbReference type="ARBA" id="ARBA00022723"/>
    </source>
</evidence>
<evidence type="ECO:0000256" key="4">
    <source>
        <dbReference type="ARBA" id="ARBA00022982"/>
    </source>
</evidence>
<proteinExistence type="predicted"/>
<dbReference type="InterPro" id="IPR009051">
    <property type="entry name" value="Helical_ferredxn"/>
</dbReference>
<dbReference type="InterPro" id="IPR017900">
    <property type="entry name" value="4Fe4S_Fe_S_CS"/>
</dbReference>
<feature type="domain" description="4Fe-4S ferredoxin-type" evidence="7">
    <location>
        <begin position="20"/>
        <end position="51"/>
    </location>
</feature>
<evidence type="ECO:0000256" key="1">
    <source>
        <dbReference type="ARBA" id="ARBA00022448"/>
    </source>
</evidence>